<name>A0A0B7A2X9_9EUPU</name>
<proteinExistence type="predicted"/>
<protein>
    <submittedName>
        <fullName evidence="1">Uncharacterized protein</fullName>
    </submittedName>
</protein>
<evidence type="ECO:0000313" key="1">
    <source>
        <dbReference type="EMBL" id="CEK74937.1"/>
    </source>
</evidence>
<dbReference type="EMBL" id="HACG01028072">
    <property type="protein sequence ID" value="CEK74937.1"/>
    <property type="molecule type" value="Transcribed_RNA"/>
</dbReference>
<sequence>MFSISIGGLFKSVRINILCLWQWLEEEKLCSPSVHDYVCPNTVARCLKSSLLFAP</sequence>
<organism evidence="1">
    <name type="scientific">Arion vulgaris</name>
    <dbReference type="NCBI Taxonomy" id="1028688"/>
    <lineage>
        <taxon>Eukaryota</taxon>
        <taxon>Metazoa</taxon>
        <taxon>Spiralia</taxon>
        <taxon>Lophotrochozoa</taxon>
        <taxon>Mollusca</taxon>
        <taxon>Gastropoda</taxon>
        <taxon>Heterobranchia</taxon>
        <taxon>Euthyneura</taxon>
        <taxon>Panpulmonata</taxon>
        <taxon>Eupulmonata</taxon>
        <taxon>Stylommatophora</taxon>
        <taxon>Helicina</taxon>
        <taxon>Arionoidea</taxon>
        <taxon>Arionidae</taxon>
        <taxon>Arion</taxon>
    </lineage>
</organism>
<accession>A0A0B7A2X9</accession>
<dbReference type="AlphaFoldDB" id="A0A0B7A2X9"/>
<reference evidence="1" key="1">
    <citation type="submission" date="2014-12" db="EMBL/GenBank/DDBJ databases">
        <title>Insight into the proteome of Arion vulgaris.</title>
        <authorList>
            <person name="Aradska J."/>
            <person name="Bulat T."/>
            <person name="Smidak R."/>
            <person name="Sarate P."/>
            <person name="Gangsoo J."/>
            <person name="Sialana F."/>
            <person name="Bilban M."/>
            <person name="Lubec G."/>
        </authorList>
    </citation>
    <scope>NUCLEOTIDE SEQUENCE</scope>
    <source>
        <tissue evidence="1">Skin</tissue>
    </source>
</reference>
<gene>
    <name evidence="1" type="primary">ORF93251</name>
</gene>